<accession>A0ABX6AX91</accession>
<feature type="transmembrane region" description="Helical" evidence="2">
    <location>
        <begin position="119"/>
        <end position="143"/>
    </location>
</feature>
<feature type="transmembrane region" description="Helical" evidence="2">
    <location>
        <begin position="40"/>
        <end position="58"/>
    </location>
</feature>
<evidence type="ECO:0000313" key="3">
    <source>
        <dbReference type="EMBL" id="QEV07406.1"/>
    </source>
</evidence>
<organism evidence="3 4">
    <name type="scientific">Streptomyces prasinus</name>
    <dbReference type="NCBI Taxonomy" id="67345"/>
    <lineage>
        <taxon>Bacteria</taxon>
        <taxon>Bacillati</taxon>
        <taxon>Actinomycetota</taxon>
        <taxon>Actinomycetes</taxon>
        <taxon>Kitasatosporales</taxon>
        <taxon>Streptomycetaceae</taxon>
        <taxon>Streptomyces</taxon>
    </lineage>
</organism>
<evidence type="ECO:0000256" key="2">
    <source>
        <dbReference type="SAM" id="Phobius"/>
    </source>
</evidence>
<feature type="transmembrane region" description="Helical" evidence="2">
    <location>
        <begin position="6"/>
        <end position="28"/>
    </location>
</feature>
<name>A0ABX6AX91_9ACTN</name>
<reference evidence="3 4" key="1">
    <citation type="submission" date="2017-09" db="EMBL/GenBank/DDBJ databases">
        <authorList>
            <person name="Lee N."/>
            <person name="Cho B.-K."/>
        </authorList>
    </citation>
    <scope>NUCLEOTIDE SEQUENCE [LARGE SCALE GENOMIC DNA]</scope>
    <source>
        <strain evidence="3 4">ATCC 13879</strain>
    </source>
</reference>
<proteinExistence type="predicted"/>
<evidence type="ECO:0000256" key="1">
    <source>
        <dbReference type="SAM" id="MobiDB-lite"/>
    </source>
</evidence>
<dbReference type="GeneID" id="95536565"/>
<dbReference type="Proteomes" id="UP000326041">
    <property type="component" value="Chromosome"/>
</dbReference>
<gene>
    <name evidence="3" type="ORF">CP972_18755</name>
</gene>
<feature type="region of interest" description="Disordered" evidence="1">
    <location>
        <begin position="181"/>
        <end position="211"/>
    </location>
</feature>
<feature type="transmembrane region" description="Helical" evidence="2">
    <location>
        <begin position="155"/>
        <end position="176"/>
    </location>
</feature>
<keyword evidence="2" id="KW-1133">Transmembrane helix</keyword>
<evidence type="ECO:0000313" key="4">
    <source>
        <dbReference type="Proteomes" id="UP000326041"/>
    </source>
</evidence>
<keyword evidence="2" id="KW-0812">Transmembrane</keyword>
<feature type="transmembrane region" description="Helical" evidence="2">
    <location>
        <begin position="64"/>
        <end position="83"/>
    </location>
</feature>
<dbReference type="RefSeq" id="WP_063885650.1">
    <property type="nucleotide sequence ID" value="NZ_CP023697.1"/>
</dbReference>
<dbReference type="EMBL" id="CP023697">
    <property type="protein sequence ID" value="QEV07406.1"/>
    <property type="molecule type" value="Genomic_DNA"/>
</dbReference>
<keyword evidence="2" id="KW-0472">Membrane</keyword>
<protein>
    <submittedName>
        <fullName evidence="3">Uncharacterized protein</fullName>
    </submittedName>
</protein>
<sequence length="211" mass="21366">MSQPVLALGTAAVTAAGSVWYLPALADLRAGADRPAFRRTGAVACLSGWSTAAVVAVLLLTDSRWLPCAAALAGATATAGLWARAAVHRRRSAREAARLWAQLGWPGPPGRSRSASATVVAVVLTGGLLAATATATAAAVAVLRSHGRDTVPLGPAGAALLILVVLSLAVAAAVAFTAARRVRHREHGAPPRPARRGSARQEGARHGVPGR</sequence>
<keyword evidence="4" id="KW-1185">Reference proteome</keyword>